<dbReference type="AlphaFoldDB" id="A0A284R6K8"/>
<feature type="transmembrane region" description="Helical" evidence="2">
    <location>
        <begin position="65"/>
        <end position="81"/>
    </location>
</feature>
<keyword evidence="2" id="KW-0812">Transmembrane</keyword>
<evidence type="ECO:0000256" key="1">
    <source>
        <dbReference type="SAM" id="MobiDB-lite"/>
    </source>
</evidence>
<dbReference type="Proteomes" id="UP000219338">
    <property type="component" value="Unassembled WGS sequence"/>
</dbReference>
<keyword evidence="4" id="KW-1185">Reference proteome</keyword>
<evidence type="ECO:0000313" key="4">
    <source>
        <dbReference type="Proteomes" id="UP000219338"/>
    </source>
</evidence>
<evidence type="ECO:0000313" key="3">
    <source>
        <dbReference type="EMBL" id="SJL04324.1"/>
    </source>
</evidence>
<feature type="region of interest" description="Disordered" evidence="1">
    <location>
        <begin position="1"/>
        <end position="32"/>
    </location>
</feature>
<feature type="compositionally biased region" description="Polar residues" evidence="1">
    <location>
        <begin position="1"/>
        <end position="16"/>
    </location>
</feature>
<organism evidence="3 4">
    <name type="scientific">Armillaria ostoyae</name>
    <name type="common">Armillaria root rot fungus</name>
    <dbReference type="NCBI Taxonomy" id="47428"/>
    <lineage>
        <taxon>Eukaryota</taxon>
        <taxon>Fungi</taxon>
        <taxon>Dikarya</taxon>
        <taxon>Basidiomycota</taxon>
        <taxon>Agaricomycotina</taxon>
        <taxon>Agaricomycetes</taxon>
        <taxon>Agaricomycetidae</taxon>
        <taxon>Agaricales</taxon>
        <taxon>Marasmiineae</taxon>
        <taxon>Physalacriaceae</taxon>
        <taxon>Armillaria</taxon>
    </lineage>
</organism>
<dbReference type="EMBL" id="FUEG01000005">
    <property type="protein sequence ID" value="SJL04324.1"/>
    <property type="molecule type" value="Genomic_DNA"/>
</dbReference>
<reference evidence="4" key="1">
    <citation type="journal article" date="2017" name="Nat. Ecol. Evol.">
        <title>Genome expansion and lineage-specific genetic innovations in the forest pathogenic fungi Armillaria.</title>
        <authorList>
            <person name="Sipos G."/>
            <person name="Prasanna A.N."/>
            <person name="Walter M.C."/>
            <person name="O'Connor E."/>
            <person name="Balint B."/>
            <person name="Krizsan K."/>
            <person name="Kiss B."/>
            <person name="Hess J."/>
            <person name="Varga T."/>
            <person name="Slot J."/>
            <person name="Riley R."/>
            <person name="Boka B."/>
            <person name="Rigling D."/>
            <person name="Barry K."/>
            <person name="Lee J."/>
            <person name="Mihaltcheva S."/>
            <person name="LaButti K."/>
            <person name="Lipzen A."/>
            <person name="Waldron R."/>
            <person name="Moloney N.M."/>
            <person name="Sperisen C."/>
            <person name="Kredics L."/>
            <person name="Vagvoelgyi C."/>
            <person name="Patrignani A."/>
            <person name="Fitzpatrick D."/>
            <person name="Nagy I."/>
            <person name="Doyle S."/>
            <person name="Anderson J.B."/>
            <person name="Grigoriev I.V."/>
            <person name="Gueldener U."/>
            <person name="Muensterkoetter M."/>
            <person name="Nagy L.G."/>
        </authorList>
    </citation>
    <scope>NUCLEOTIDE SEQUENCE [LARGE SCALE GENOMIC DNA]</scope>
    <source>
        <strain evidence="4">C18/9</strain>
    </source>
</reference>
<evidence type="ECO:0000256" key="2">
    <source>
        <dbReference type="SAM" id="Phobius"/>
    </source>
</evidence>
<gene>
    <name evidence="3" type="ORF">ARMOST_07690</name>
</gene>
<protein>
    <submittedName>
        <fullName evidence="3">Uncharacterized protein</fullName>
    </submittedName>
</protein>
<proteinExistence type="predicted"/>
<accession>A0A284R6K8</accession>
<keyword evidence="2" id="KW-1133">Transmembrane helix</keyword>
<name>A0A284R6K8_ARMOS</name>
<keyword evidence="2" id="KW-0472">Membrane</keyword>
<sequence length="91" mass="10366">MQTNDTKGSFNGQATGSREHWPTQKSPHAGLCTRRHDYRLNGRPARLQYTAKSRLKAAGAEYDTLIVYVGFCFLLITVVDIRSRDFRGSRF</sequence>